<organism evidence="3 4">
    <name type="scientific">Ditylenchus destructor</name>
    <dbReference type="NCBI Taxonomy" id="166010"/>
    <lineage>
        <taxon>Eukaryota</taxon>
        <taxon>Metazoa</taxon>
        <taxon>Ecdysozoa</taxon>
        <taxon>Nematoda</taxon>
        <taxon>Chromadorea</taxon>
        <taxon>Rhabditida</taxon>
        <taxon>Tylenchina</taxon>
        <taxon>Tylenchomorpha</taxon>
        <taxon>Sphaerularioidea</taxon>
        <taxon>Anguinidae</taxon>
        <taxon>Anguininae</taxon>
        <taxon>Ditylenchus</taxon>
    </lineage>
</organism>
<dbReference type="GO" id="GO:0016485">
    <property type="term" value="P:protein processing"/>
    <property type="evidence" value="ECO:0007669"/>
    <property type="project" value="TreeGrafter"/>
</dbReference>
<dbReference type="EMBL" id="JAKKPZ010000309">
    <property type="protein sequence ID" value="KAI1696730.1"/>
    <property type="molecule type" value="Genomic_DNA"/>
</dbReference>
<dbReference type="AlphaFoldDB" id="A0AAD4QSK6"/>
<dbReference type="PANTHER" id="PTHR11733:SF167">
    <property type="entry name" value="FI17812P1-RELATED"/>
    <property type="match status" value="1"/>
</dbReference>
<evidence type="ECO:0000259" key="2">
    <source>
        <dbReference type="Pfam" id="PF01431"/>
    </source>
</evidence>
<comment type="caution">
    <text evidence="3">The sequence shown here is derived from an EMBL/GenBank/DDBJ whole genome shotgun (WGS) entry which is preliminary data.</text>
</comment>
<dbReference type="PROSITE" id="PS51885">
    <property type="entry name" value="NEPRILYSIN"/>
    <property type="match status" value="1"/>
</dbReference>
<proteinExistence type="inferred from homology"/>
<name>A0AAD4QSK6_9BILA</name>
<sequence length="67" mass="7502">MFFISRVFSLECEKTTPQSLISQVLTDSHTPSESRTNMMASNMPEFATAFNCPLGSPMNPVKKCVVW</sequence>
<dbReference type="PANTHER" id="PTHR11733">
    <property type="entry name" value="ZINC METALLOPROTEASE FAMILY M13 NEPRILYSIN-RELATED"/>
    <property type="match status" value="1"/>
</dbReference>
<dbReference type="InterPro" id="IPR024079">
    <property type="entry name" value="MetalloPept_cat_dom_sf"/>
</dbReference>
<evidence type="ECO:0000313" key="3">
    <source>
        <dbReference type="EMBL" id="KAI1696730.1"/>
    </source>
</evidence>
<dbReference type="Proteomes" id="UP001201812">
    <property type="component" value="Unassembled WGS sequence"/>
</dbReference>
<dbReference type="Gene3D" id="3.40.390.10">
    <property type="entry name" value="Collagenase (Catalytic Domain)"/>
    <property type="match status" value="1"/>
</dbReference>
<accession>A0AAD4QSK6</accession>
<evidence type="ECO:0000313" key="4">
    <source>
        <dbReference type="Proteomes" id="UP001201812"/>
    </source>
</evidence>
<comment type="similarity">
    <text evidence="1">Belongs to the peptidase M13 family.</text>
</comment>
<reference evidence="3" key="1">
    <citation type="submission" date="2022-01" db="EMBL/GenBank/DDBJ databases">
        <title>Genome Sequence Resource for Two Populations of Ditylenchus destructor, the Migratory Endoparasitic Phytonematode.</title>
        <authorList>
            <person name="Zhang H."/>
            <person name="Lin R."/>
            <person name="Xie B."/>
        </authorList>
    </citation>
    <scope>NUCLEOTIDE SEQUENCE</scope>
    <source>
        <strain evidence="3">BazhouSP</strain>
    </source>
</reference>
<dbReference type="Pfam" id="PF01431">
    <property type="entry name" value="Peptidase_M13"/>
    <property type="match status" value="1"/>
</dbReference>
<evidence type="ECO:0000256" key="1">
    <source>
        <dbReference type="ARBA" id="ARBA00007357"/>
    </source>
</evidence>
<protein>
    <submittedName>
        <fullName evidence="3">Peptidase family m13 domain-containing protein</fullName>
    </submittedName>
</protein>
<keyword evidence="4" id="KW-1185">Reference proteome</keyword>
<dbReference type="GO" id="GO:0005886">
    <property type="term" value="C:plasma membrane"/>
    <property type="evidence" value="ECO:0007669"/>
    <property type="project" value="TreeGrafter"/>
</dbReference>
<dbReference type="InterPro" id="IPR018497">
    <property type="entry name" value="Peptidase_M13_C"/>
</dbReference>
<dbReference type="GO" id="GO:0004222">
    <property type="term" value="F:metalloendopeptidase activity"/>
    <property type="evidence" value="ECO:0007669"/>
    <property type="project" value="InterPro"/>
</dbReference>
<gene>
    <name evidence="3" type="ORF">DdX_18880</name>
</gene>
<dbReference type="InterPro" id="IPR000718">
    <property type="entry name" value="Peptidase_M13"/>
</dbReference>
<dbReference type="SUPFAM" id="SSF55486">
    <property type="entry name" value="Metalloproteases ('zincins'), catalytic domain"/>
    <property type="match status" value="1"/>
</dbReference>
<feature type="domain" description="Peptidase M13 C-terminal" evidence="2">
    <location>
        <begin position="9"/>
        <end position="65"/>
    </location>
</feature>